<reference evidence="2" key="1">
    <citation type="journal article" date="2019" name="Int. J. Syst. Evol. Microbiol.">
        <title>The Global Catalogue of Microorganisms (GCM) 10K type strain sequencing project: providing services to taxonomists for standard genome sequencing and annotation.</title>
        <authorList>
            <consortium name="The Broad Institute Genomics Platform"/>
            <consortium name="The Broad Institute Genome Sequencing Center for Infectious Disease"/>
            <person name="Wu L."/>
            <person name="Ma J."/>
        </authorList>
    </citation>
    <scope>NUCLEOTIDE SEQUENCE [LARGE SCALE GENOMIC DNA]</scope>
    <source>
        <strain evidence="2">JCM 18952</strain>
    </source>
</reference>
<sequence length="60" mass="6574">MTATRGVHVLVSNVGIDEFQMEAVAESTWTNIFPYESHVVLGGAALSEGDHRSRMWPQAS</sequence>
<name>A0ABP9TKZ8_9MICC</name>
<comment type="caution">
    <text evidence="1">The sequence shown here is derived from an EMBL/GenBank/DDBJ whole genome shotgun (WGS) entry which is preliminary data.</text>
</comment>
<evidence type="ECO:0000313" key="1">
    <source>
        <dbReference type="EMBL" id="GAA5227519.1"/>
    </source>
</evidence>
<protein>
    <submittedName>
        <fullName evidence="1">Uncharacterized protein</fullName>
    </submittedName>
</protein>
<dbReference type="EMBL" id="BAABLK010000029">
    <property type="protein sequence ID" value="GAA5227519.1"/>
    <property type="molecule type" value="Genomic_DNA"/>
</dbReference>
<evidence type="ECO:0000313" key="2">
    <source>
        <dbReference type="Proteomes" id="UP001501257"/>
    </source>
</evidence>
<accession>A0ABP9TKZ8</accession>
<keyword evidence="2" id="KW-1185">Reference proteome</keyword>
<proteinExistence type="predicted"/>
<dbReference type="Proteomes" id="UP001501257">
    <property type="component" value="Unassembled WGS sequence"/>
</dbReference>
<gene>
    <name evidence="1" type="ORF">GCM10025778_20520</name>
</gene>
<organism evidence="1 2">
    <name type="scientific">Paeniglutamicibacter antarcticus</name>
    <dbReference type="NCBI Taxonomy" id="494023"/>
    <lineage>
        <taxon>Bacteria</taxon>
        <taxon>Bacillati</taxon>
        <taxon>Actinomycetota</taxon>
        <taxon>Actinomycetes</taxon>
        <taxon>Micrococcales</taxon>
        <taxon>Micrococcaceae</taxon>
        <taxon>Paeniglutamicibacter</taxon>
    </lineage>
</organism>